<evidence type="ECO:0000256" key="1">
    <source>
        <dbReference type="SAM" id="MobiDB-lite"/>
    </source>
</evidence>
<dbReference type="AlphaFoldDB" id="A0A916XZY8"/>
<sequence>MAHQDTPIGGMVAEQARRGPAPCRGFEMAVASRLRLDRQRWLGSSLPRKAEPTVAPGPPRGLHSGSAGMARKIRDASWLENAADEAEPAEPCWLCGRPLGKTVDRFHPIPKSRGGRDTVPVHPICRETIDANFSASELVRHAEGGIALTDNETVARFVKWVANKPADFHSATKAGR</sequence>
<reference evidence="2" key="1">
    <citation type="journal article" date="2014" name="Int. J. Syst. Evol. Microbiol.">
        <title>Complete genome sequence of Corynebacterium casei LMG S-19264T (=DSM 44701T), isolated from a smear-ripened cheese.</title>
        <authorList>
            <consortium name="US DOE Joint Genome Institute (JGI-PGF)"/>
            <person name="Walter F."/>
            <person name="Albersmeier A."/>
            <person name="Kalinowski J."/>
            <person name="Ruckert C."/>
        </authorList>
    </citation>
    <scope>NUCLEOTIDE SEQUENCE</scope>
    <source>
        <strain evidence="2">CGMCC 1.15493</strain>
    </source>
</reference>
<dbReference type="EMBL" id="BMJJ01000007">
    <property type="protein sequence ID" value="GGD24666.1"/>
    <property type="molecule type" value="Genomic_DNA"/>
</dbReference>
<feature type="region of interest" description="Disordered" evidence="1">
    <location>
        <begin position="43"/>
        <end position="67"/>
    </location>
</feature>
<proteinExistence type="predicted"/>
<reference evidence="2" key="2">
    <citation type="submission" date="2020-09" db="EMBL/GenBank/DDBJ databases">
        <authorList>
            <person name="Sun Q."/>
            <person name="Zhou Y."/>
        </authorList>
    </citation>
    <scope>NUCLEOTIDE SEQUENCE</scope>
    <source>
        <strain evidence="2">CGMCC 1.15493</strain>
    </source>
</reference>
<organism evidence="2 3">
    <name type="scientific">Aureimonas glaciei</name>
    <dbReference type="NCBI Taxonomy" id="1776957"/>
    <lineage>
        <taxon>Bacteria</taxon>
        <taxon>Pseudomonadati</taxon>
        <taxon>Pseudomonadota</taxon>
        <taxon>Alphaproteobacteria</taxon>
        <taxon>Hyphomicrobiales</taxon>
        <taxon>Aurantimonadaceae</taxon>
        <taxon>Aureimonas</taxon>
    </lineage>
</organism>
<dbReference type="Proteomes" id="UP000613160">
    <property type="component" value="Unassembled WGS sequence"/>
</dbReference>
<name>A0A916XZY8_9HYPH</name>
<gene>
    <name evidence="2" type="ORF">GCM10011335_29530</name>
</gene>
<evidence type="ECO:0000313" key="2">
    <source>
        <dbReference type="EMBL" id="GGD24666.1"/>
    </source>
</evidence>
<accession>A0A916XZY8</accession>
<evidence type="ECO:0008006" key="4">
    <source>
        <dbReference type="Google" id="ProtNLM"/>
    </source>
</evidence>
<keyword evidence="3" id="KW-1185">Reference proteome</keyword>
<evidence type="ECO:0000313" key="3">
    <source>
        <dbReference type="Proteomes" id="UP000613160"/>
    </source>
</evidence>
<protein>
    <recommendedName>
        <fullName evidence="4">HNH endonuclease</fullName>
    </recommendedName>
</protein>
<comment type="caution">
    <text evidence="2">The sequence shown here is derived from an EMBL/GenBank/DDBJ whole genome shotgun (WGS) entry which is preliminary data.</text>
</comment>